<sequence>MKKLIALFPLCLLLTGCPGSHREGAELGEWKPISISANSVCFSVKPKDVLSRYTLTVHENGYEQLLLGDFVHLSYPNTCFNIEFNPGSAYAANYTLNNKVYYYTFVVDKSGE</sequence>
<comment type="caution">
    <text evidence="1">The sequence shown here is derived from an EMBL/GenBank/DDBJ whole genome shotgun (WGS) entry which is preliminary data.</text>
</comment>
<dbReference type="STRING" id="1115515.EV102420_10_01130"/>
<reference evidence="1 2" key="1">
    <citation type="submission" date="2014-09" db="EMBL/GenBank/DDBJ databases">
        <title>Whole genome shotgun sequence of Escherichia vulneris NBRC 102420.</title>
        <authorList>
            <person name="Yoshida Y."/>
            <person name="Hosoyama A."/>
            <person name="Tsuchikane K."/>
            <person name="Ohji S."/>
            <person name="Ichikawa N."/>
            <person name="Kimura A."/>
            <person name="Yamazoe A."/>
            <person name="Ezaki T."/>
            <person name="Fujita N."/>
        </authorList>
    </citation>
    <scope>NUCLEOTIDE SEQUENCE [LARGE SCALE GENOMIC DNA]</scope>
    <source>
        <strain evidence="1 2">NBRC 102420</strain>
    </source>
</reference>
<name>A0A090V0J6_PSEVU</name>
<evidence type="ECO:0008006" key="3">
    <source>
        <dbReference type="Google" id="ProtNLM"/>
    </source>
</evidence>
<proteinExistence type="predicted"/>
<gene>
    <name evidence="1" type="ORF">EV102420_10_01130</name>
</gene>
<protein>
    <recommendedName>
        <fullName evidence="3">Lipoprotein</fullName>
    </recommendedName>
</protein>
<dbReference type="Proteomes" id="UP000029462">
    <property type="component" value="Unassembled WGS sequence"/>
</dbReference>
<evidence type="ECO:0000313" key="2">
    <source>
        <dbReference type="Proteomes" id="UP000029462"/>
    </source>
</evidence>
<dbReference type="EMBL" id="BBMZ01000010">
    <property type="protein sequence ID" value="GAL58331.1"/>
    <property type="molecule type" value="Genomic_DNA"/>
</dbReference>
<dbReference type="RefSeq" id="WP_072015229.1">
    <property type="nucleotide sequence ID" value="NZ_BBMZ01000010.1"/>
</dbReference>
<dbReference type="AlphaFoldDB" id="A0A090V0J6"/>
<evidence type="ECO:0000313" key="1">
    <source>
        <dbReference type="EMBL" id="GAL58331.1"/>
    </source>
</evidence>
<accession>A0A090V0J6</accession>
<keyword evidence="2" id="KW-1185">Reference proteome</keyword>
<dbReference type="InterPro" id="IPR054657">
    <property type="entry name" value="T6SS_periplasmic_put"/>
</dbReference>
<dbReference type="NCBIfam" id="NF045617">
    <property type="entry name" value="mostly_LP"/>
    <property type="match status" value="1"/>
</dbReference>
<organism evidence="1 2">
    <name type="scientific">Pseudescherichia vulneris NBRC 102420</name>
    <dbReference type="NCBI Taxonomy" id="1115515"/>
    <lineage>
        <taxon>Bacteria</taxon>
        <taxon>Pseudomonadati</taxon>
        <taxon>Pseudomonadota</taxon>
        <taxon>Gammaproteobacteria</taxon>
        <taxon>Enterobacterales</taxon>
        <taxon>Enterobacteriaceae</taxon>
        <taxon>Pseudescherichia</taxon>
    </lineage>
</organism>
<dbReference type="PROSITE" id="PS51257">
    <property type="entry name" value="PROKAR_LIPOPROTEIN"/>
    <property type="match status" value="1"/>
</dbReference>
<dbReference type="OrthoDB" id="6604337at2"/>